<comment type="cofactor">
    <cofactor evidence="1">
        <name>Zn(2+)</name>
        <dbReference type="ChEBI" id="CHEBI:29105"/>
    </cofactor>
</comment>
<dbReference type="InterPro" id="IPR040626">
    <property type="entry name" value="Pepdidase_M14_N"/>
</dbReference>
<evidence type="ECO:0000313" key="9">
    <source>
        <dbReference type="Proteomes" id="UP000824540"/>
    </source>
</evidence>
<evidence type="ECO:0000259" key="7">
    <source>
        <dbReference type="PROSITE" id="PS52035"/>
    </source>
</evidence>
<dbReference type="SUPFAM" id="SSF53187">
    <property type="entry name" value="Zn-dependent exopeptidases"/>
    <property type="match status" value="1"/>
</dbReference>
<evidence type="ECO:0000313" key="8">
    <source>
        <dbReference type="EMBL" id="KAG9339973.1"/>
    </source>
</evidence>
<keyword evidence="9" id="KW-1185">Reference proteome</keyword>
<dbReference type="Pfam" id="PF00246">
    <property type="entry name" value="Peptidase_M14"/>
    <property type="match status" value="1"/>
</dbReference>
<dbReference type="Proteomes" id="UP000824540">
    <property type="component" value="Unassembled WGS sequence"/>
</dbReference>
<evidence type="ECO:0000256" key="2">
    <source>
        <dbReference type="ARBA" id="ARBA00004514"/>
    </source>
</evidence>
<dbReference type="AlphaFoldDB" id="A0A8T2NH86"/>
<dbReference type="EMBL" id="JAFBMS010000048">
    <property type="protein sequence ID" value="KAG9339973.1"/>
    <property type="molecule type" value="Genomic_DNA"/>
</dbReference>
<dbReference type="GO" id="GO:0004181">
    <property type="term" value="F:metallocarboxypeptidase activity"/>
    <property type="evidence" value="ECO:0007669"/>
    <property type="project" value="InterPro"/>
</dbReference>
<comment type="caution">
    <text evidence="8">The sequence shown here is derived from an EMBL/GenBank/DDBJ whole genome shotgun (WGS) entry which is preliminary data.</text>
</comment>
<accession>A0A8T2NH86</accession>
<keyword evidence="4" id="KW-0121">Carboxypeptidase</keyword>
<dbReference type="InterPro" id="IPR000834">
    <property type="entry name" value="Peptidase_M14"/>
</dbReference>
<evidence type="ECO:0000256" key="3">
    <source>
        <dbReference type="ARBA" id="ARBA00005988"/>
    </source>
</evidence>
<evidence type="ECO:0000256" key="6">
    <source>
        <dbReference type="PROSITE-ProRule" id="PRU01379"/>
    </source>
</evidence>
<comment type="catalytic activity">
    <reaction evidence="5">
        <text>(L-glutamyl)(n+1)-gamma-L-glutamyl-L-glutamyl-[protein] + H2O = (L-glutamyl)(n)-gamma-L-glutamyl-L-glutamyl-[protein] + L-glutamate</text>
        <dbReference type="Rhea" id="RHEA:60004"/>
        <dbReference type="Rhea" id="RHEA-COMP:15519"/>
        <dbReference type="Rhea" id="RHEA-COMP:15675"/>
        <dbReference type="ChEBI" id="CHEBI:15377"/>
        <dbReference type="ChEBI" id="CHEBI:29985"/>
        <dbReference type="ChEBI" id="CHEBI:143623"/>
    </reaction>
    <physiologicalReaction direction="left-to-right" evidence="5">
        <dbReference type="Rhea" id="RHEA:60005"/>
    </physiologicalReaction>
</comment>
<dbReference type="PROSITE" id="PS52035">
    <property type="entry name" value="PEPTIDASE_M14"/>
    <property type="match status" value="1"/>
</dbReference>
<gene>
    <name evidence="8" type="ORF">JZ751_022288</name>
</gene>
<name>A0A8T2NH86_9TELE</name>
<dbReference type="InterPro" id="IPR050821">
    <property type="entry name" value="Cytosolic_carboxypeptidase"/>
</dbReference>
<dbReference type="PANTHER" id="PTHR12756:SF23">
    <property type="entry name" value="CYTOSOLIC CARBOXYPEPTIDASE 3"/>
    <property type="match status" value="1"/>
</dbReference>
<dbReference type="Gene3D" id="2.60.40.3120">
    <property type="match status" value="1"/>
</dbReference>
<dbReference type="PANTHER" id="PTHR12756">
    <property type="entry name" value="CYTOSOLIC CARBOXYPEPTIDASE"/>
    <property type="match status" value="1"/>
</dbReference>
<evidence type="ECO:0000256" key="1">
    <source>
        <dbReference type="ARBA" id="ARBA00001947"/>
    </source>
</evidence>
<comment type="similarity">
    <text evidence="3 6">Belongs to the peptidase M14 family.</text>
</comment>
<feature type="domain" description="Peptidase M14" evidence="7">
    <location>
        <begin position="304"/>
        <end position="564"/>
    </location>
</feature>
<dbReference type="Gene3D" id="3.40.630.10">
    <property type="entry name" value="Zn peptidases"/>
    <property type="match status" value="1"/>
</dbReference>
<dbReference type="GO" id="GO:0008270">
    <property type="term" value="F:zinc ion binding"/>
    <property type="evidence" value="ECO:0007669"/>
    <property type="project" value="InterPro"/>
</dbReference>
<proteinExistence type="inferred from homology"/>
<keyword evidence="4" id="KW-0645">Protease</keyword>
<feature type="active site" description="Proton donor/acceptor" evidence="6">
    <location>
        <position position="537"/>
    </location>
</feature>
<evidence type="ECO:0000256" key="4">
    <source>
        <dbReference type="ARBA" id="ARBA00022645"/>
    </source>
</evidence>
<protein>
    <recommendedName>
        <fullName evidence="7">Peptidase M14 domain-containing protein</fullName>
    </recommendedName>
</protein>
<comment type="subcellular location">
    <subcellularLocation>
        <location evidence="2">Cytoplasm</location>
        <location evidence="2">Cytosol</location>
    </subcellularLocation>
</comment>
<dbReference type="GO" id="GO:0006508">
    <property type="term" value="P:proteolysis"/>
    <property type="evidence" value="ECO:0007669"/>
    <property type="project" value="InterPro"/>
</dbReference>
<dbReference type="GO" id="GO:0005829">
    <property type="term" value="C:cytosol"/>
    <property type="evidence" value="ECO:0007669"/>
    <property type="project" value="UniProtKB-SubCell"/>
</dbReference>
<evidence type="ECO:0000256" key="5">
    <source>
        <dbReference type="ARBA" id="ARBA00029302"/>
    </source>
</evidence>
<dbReference type="OrthoDB" id="10253041at2759"/>
<dbReference type="Pfam" id="PF18027">
    <property type="entry name" value="Pepdidase_M14_N"/>
    <property type="match status" value="1"/>
</dbReference>
<organism evidence="8 9">
    <name type="scientific">Albula glossodonta</name>
    <name type="common">roundjaw bonefish</name>
    <dbReference type="NCBI Taxonomy" id="121402"/>
    <lineage>
        <taxon>Eukaryota</taxon>
        <taxon>Metazoa</taxon>
        <taxon>Chordata</taxon>
        <taxon>Craniata</taxon>
        <taxon>Vertebrata</taxon>
        <taxon>Euteleostomi</taxon>
        <taxon>Actinopterygii</taxon>
        <taxon>Neopterygii</taxon>
        <taxon>Teleostei</taxon>
        <taxon>Albuliformes</taxon>
        <taxon>Albulidae</taxon>
        <taxon>Albula</taxon>
    </lineage>
</organism>
<keyword evidence="4" id="KW-0378">Hydrolase</keyword>
<reference evidence="8" key="1">
    <citation type="thesis" date="2021" institute="BYU ScholarsArchive" country="Provo, UT, USA">
        <title>Applications of and Algorithms for Genome Assembly and Genomic Analyses with an Emphasis on Marine Teleosts.</title>
        <authorList>
            <person name="Pickett B.D."/>
        </authorList>
    </citation>
    <scope>NUCLEOTIDE SEQUENCE</scope>
    <source>
        <strain evidence="8">HI-2016</strain>
    </source>
</reference>
<sequence length="564" mass="64058">MDNENDGRDKKHVMGYHLICSLSCDEEDGCGNRFGSMSEKEPERGSEEDLCTWRRGDFCGWPSLPRTTQVLIDFRSGRAIPRLREGRPLYGSSAHMSHSLSRWPRECQVIPEEIHHIEWVPPVPELFCGQMNPDERVQVPEEQDGIVVYDAGGVKERFFSGSCLGGRRAPLEDVAVSLAGPDDTTLLFEARGEYDYDLTLRTDLYTNRHTQWFYFRVKNTRAHVPYRFTISNLLKESNLFKQGQRPLLYSEEKARTQRVGWHRAGQDVTYHRNGCQHAGRPCHSLSWTLSFPYNRDTCYLALCYPYTYSNLRAHLSEIEGDPERSRFCKVRTLCRSLAGNLVPVLTITNPSQWEEEGGVARKPAVVLTARVHPGETNSSWVMKGVVDFLLGTSSKAALLRDSFLFKLVPMLNPDGVIVGNCRCSLAGHDLNRSYNSVFRDCFPSVVSVRAMTQRLCEERMVLMYCDFHGHSRRQNAFAYGCESPRLGQKHSRARVFPLMLSKNCPDMSCKFKVQRSKEGTGRVALWRLGVLNSFTLETSLCGSDMVPVDPAPQSLRGLQPHSRP</sequence>